<organism evidence="1 2">
    <name type="scientific">Spiroplasma citri</name>
    <dbReference type="NCBI Taxonomy" id="2133"/>
    <lineage>
        <taxon>Bacteria</taxon>
        <taxon>Bacillati</taxon>
        <taxon>Mycoplasmatota</taxon>
        <taxon>Mollicutes</taxon>
        <taxon>Entomoplasmatales</taxon>
        <taxon>Spiroplasmataceae</taxon>
        <taxon>Spiroplasma</taxon>
    </lineage>
</organism>
<dbReference type="RefSeq" id="WP_277939294.1">
    <property type="nucleotide sequence ID" value="NZ_CP096246.1"/>
</dbReference>
<dbReference type="NCBIfam" id="NF038029">
    <property type="entry name" value="LP_plasma"/>
    <property type="match status" value="1"/>
</dbReference>
<gene>
    <name evidence="1" type="ORF">M0C40_03825</name>
</gene>
<dbReference type="Proteomes" id="UP001214629">
    <property type="component" value="Chromosome"/>
</dbReference>
<dbReference type="InterPro" id="IPR054816">
    <property type="entry name" value="Lipoprotein_mollicutes-type_CS"/>
</dbReference>
<keyword evidence="2" id="KW-1185">Reference proteome</keyword>
<proteinExistence type="predicted"/>
<accession>A0AAX3T158</accession>
<dbReference type="AlphaFoldDB" id="A0AAX3T158"/>
<dbReference type="EMBL" id="CP096246">
    <property type="protein sequence ID" value="WFG97137.1"/>
    <property type="molecule type" value="Genomic_DNA"/>
</dbReference>
<keyword evidence="1" id="KW-0449">Lipoprotein</keyword>
<sequence>MKKWLSIIGTIGLTATSTTTLISCKKTKN</sequence>
<evidence type="ECO:0000313" key="1">
    <source>
        <dbReference type="EMBL" id="WFG97137.1"/>
    </source>
</evidence>
<evidence type="ECO:0000313" key="2">
    <source>
        <dbReference type="Proteomes" id="UP001214629"/>
    </source>
</evidence>
<dbReference type="PROSITE" id="PS51257">
    <property type="entry name" value="PROKAR_LIPOPROTEIN"/>
    <property type="match status" value="1"/>
</dbReference>
<reference evidence="1 2" key="1">
    <citation type="submission" date="2022-04" db="EMBL/GenBank/DDBJ databases">
        <title>Whole genome of Spiroplasma citri.</title>
        <authorList>
            <person name="Khanchezar A."/>
            <person name="Izadpanah K."/>
            <person name="Taghavi M."/>
            <person name="Ghorbani A."/>
            <person name="Beven L."/>
        </authorList>
    </citation>
    <scope>NUCLEOTIDE SEQUENCE [LARGE SCALE GENOMIC DNA]</scope>
    <source>
        <strain evidence="1 2">D4</strain>
    </source>
</reference>
<name>A0AAX3T158_SPICI</name>
<protein>
    <submittedName>
        <fullName evidence="1">Lipoprotein</fullName>
    </submittedName>
</protein>